<protein>
    <submittedName>
        <fullName evidence="5">Transketolase</fullName>
    </submittedName>
</protein>
<dbReference type="Pfam" id="PF00456">
    <property type="entry name" value="Transketolase_N"/>
    <property type="match status" value="1"/>
</dbReference>
<dbReference type="PANTHER" id="PTHR47514">
    <property type="entry name" value="TRANSKETOLASE N-TERMINAL SECTION-RELATED"/>
    <property type="match status" value="1"/>
</dbReference>
<comment type="caution">
    <text evidence="5">The sequence shown here is derived from an EMBL/GenBank/DDBJ whole genome shotgun (WGS) entry which is preliminary data.</text>
</comment>
<name>A0A1Y1S3E6_9SPIO</name>
<dbReference type="InterPro" id="IPR005474">
    <property type="entry name" value="Transketolase_N"/>
</dbReference>
<dbReference type="RefSeq" id="WP_083047554.1">
    <property type="nucleotide sequence ID" value="NZ_CAXXQO010000003.1"/>
</dbReference>
<dbReference type="EMBL" id="MWQY01000001">
    <property type="protein sequence ID" value="ORC38433.1"/>
    <property type="molecule type" value="Genomic_DNA"/>
</dbReference>
<keyword evidence="6" id="KW-1185">Reference proteome</keyword>
<dbReference type="SUPFAM" id="SSF52518">
    <property type="entry name" value="Thiamin diphosphate-binding fold (THDP-binding)"/>
    <property type="match status" value="1"/>
</dbReference>
<feature type="domain" description="Transketolase N-terminal" evidence="4">
    <location>
        <begin position="18"/>
        <end position="270"/>
    </location>
</feature>
<evidence type="ECO:0000256" key="1">
    <source>
        <dbReference type="ARBA" id="ARBA00001964"/>
    </source>
</evidence>
<accession>A0A1Y1S3E6</accession>
<evidence type="ECO:0000259" key="4">
    <source>
        <dbReference type="Pfam" id="PF00456"/>
    </source>
</evidence>
<dbReference type="OrthoDB" id="8732661at2"/>
<keyword evidence="3" id="KW-0786">Thiamine pyrophosphate</keyword>
<organism evidence="5 6">
    <name type="scientific">Marispirochaeta aestuarii</name>
    <dbReference type="NCBI Taxonomy" id="1963862"/>
    <lineage>
        <taxon>Bacteria</taxon>
        <taxon>Pseudomonadati</taxon>
        <taxon>Spirochaetota</taxon>
        <taxon>Spirochaetia</taxon>
        <taxon>Spirochaetales</taxon>
        <taxon>Spirochaetaceae</taxon>
        <taxon>Marispirochaeta</taxon>
    </lineage>
</organism>
<dbReference type="AlphaFoldDB" id="A0A1Y1S3E6"/>
<dbReference type="CDD" id="cd02012">
    <property type="entry name" value="TPP_TK"/>
    <property type="match status" value="1"/>
</dbReference>
<evidence type="ECO:0000313" key="6">
    <source>
        <dbReference type="Proteomes" id="UP000192343"/>
    </source>
</evidence>
<dbReference type="Proteomes" id="UP000192343">
    <property type="component" value="Unassembled WGS sequence"/>
</dbReference>
<dbReference type="STRING" id="1963862.B4O97_01360"/>
<sequence length="279" mass="30272">MSTQDDLIKSLKKKAVEMRLDLLEMLEPGKVGHLGGSSSATDIVATLYFHKMNYSLKNANDPDRDFFLMSKGHAVPAQYAALAEAGFFSRDEFPKMKTLGGMLQGHPDMKTPGMEAVTGSLGQGLSIGAGIAYAKKRMNKAQNKVYVMCGDGEMAEGQLWEAAAFAATYELSNLTMILDQNGLQACGSCVDIMNIPNLPDKWAAFGWEVIEIDGHDFSQIIEALDRDPGSKPKAIIAHTIKGKGFPFAENVVGFHNGAMTKEQHEEGKKALLAVKEALK</sequence>
<comment type="cofactor">
    <cofactor evidence="1">
        <name>thiamine diphosphate</name>
        <dbReference type="ChEBI" id="CHEBI:58937"/>
    </cofactor>
</comment>
<dbReference type="Gene3D" id="3.40.50.970">
    <property type="match status" value="1"/>
</dbReference>
<evidence type="ECO:0000256" key="2">
    <source>
        <dbReference type="ARBA" id="ARBA00007131"/>
    </source>
</evidence>
<evidence type="ECO:0000313" key="5">
    <source>
        <dbReference type="EMBL" id="ORC38433.1"/>
    </source>
</evidence>
<dbReference type="PANTHER" id="PTHR47514:SF1">
    <property type="entry name" value="TRANSKETOLASE N-TERMINAL SECTION-RELATED"/>
    <property type="match status" value="1"/>
</dbReference>
<proteinExistence type="inferred from homology"/>
<reference evidence="5 6" key="1">
    <citation type="submission" date="2017-03" db="EMBL/GenBank/DDBJ databases">
        <title>Draft Genome sequence of Marispirochaeta sp. strain JC444.</title>
        <authorList>
            <person name="Shivani Y."/>
            <person name="Subhash Y."/>
            <person name="Sasikala C."/>
            <person name="Ramana C."/>
        </authorList>
    </citation>
    <scope>NUCLEOTIDE SEQUENCE [LARGE SCALE GENOMIC DNA]</scope>
    <source>
        <strain evidence="5 6">JC444</strain>
    </source>
</reference>
<comment type="similarity">
    <text evidence="2">Belongs to the transketolase family.</text>
</comment>
<evidence type="ECO:0000256" key="3">
    <source>
        <dbReference type="ARBA" id="ARBA00023052"/>
    </source>
</evidence>
<dbReference type="InterPro" id="IPR029061">
    <property type="entry name" value="THDP-binding"/>
</dbReference>
<gene>
    <name evidence="5" type="ORF">B4O97_01360</name>
</gene>